<evidence type="ECO:0000313" key="2">
    <source>
        <dbReference type="Proteomes" id="UP000267081"/>
    </source>
</evidence>
<dbReference type="AlphaFoldDB" id="A0A3R9F0W9"/>
<gene>
    <name evidence="1" type="ORF">EIY87_38595</name>
</gene>
<dbReference type="Proteomes" id="UP000267081">
    <property type="component" value="Unassembled WGS sequence"/>
</dbReference>
<organism evidence="1 2">
    <name type="scientific">Amycolatopsis eburnea</name>
    <dbReference type="NCBI Taxonomy" id="2267691"/>
    <lineage>
        <taxon>Bacteria</taxon>
        <taxon>Bacillati</taxon>
        <taxon>Actinomycetota</taxon>
        <taxon>Actinomycetes</taxon>
        <taxon>Pseudonocardiales</taxon>
        <taxon>Pseudonocardiaceae</taxon>
        <taxon>Amycolatopsis</taxon>
    </lineage>
</organism>
<reference evidence="1 2" key="1">
    <citation type="submission" date="2018-12" db="EMBL/GenBank/DDBJ databases">
        <title>Amycolatopsis eburnea sp. nov. actinomycete associate with arbuscular mycorrhiza fungal spore.</title>
        <authorList>
            <person name="Lumyong S."/>
            <person name="Chaiya L."/>
        </authorList>
    </citation>
    <scope>NUCLEOTIDE SEQUENCE [LARGE SCALE GENOMIC DNA]</scope>
    <source>
        <strain evidence="1 2">GLM-1</strain>
    </source>
</reference>
<dbReference type="OrthoDB" id="3625949at2"/>
<dbReference type="RefSeq" id="WP_125314856.1">
    <property type="nucleotide sequence ID" value="NZ_RSEC01000060.1"/>
</dbReference>
<accession>A0A3R9F0W9</accession>
<comment type="caution">
    <text evidence="1">The sequence shown here is derived from an EMBL/GenBank/DDBJ whole genome shotgun (WGS) entry which is preliminary data.</text>
</comment>
<keyword evidence="2" id="KW-1185">Reference proteome</keyword>
<sequence>MRPAISLIENRYRGIEMRRGIVVCVFALVTAFSVAGCDHLIDLGCEDRSCHFNLTSGGKVDLGGQELHVQKVDNNSVTFLSNGISVSLFQGVDIDFLGYHLHLGEIRGGEASLDVTRN</sequence>
<name>A0A3R9F0W9_9PSEU</name>
<evidence type="ECO:0000313" key="1">
    <source>
        <dbReference type="EMBL" id="RSD10712.1"/>
    </source>
</evidence>
<protein>
    <submittedName>
        <fullName evidence="1">Uncharacterized protein</fullName>
    </submittedName>
</protein>
<dbReference type="EMBL" id="RSEC01000060">
    <property type="protein sequence ID" value="RSD10712.1"/>
    <property type="molecule type" value="Genomic_DNA"/>
</dbReference>
<proteinExistence type="predicted"/>